<organism evidence="1 2">
    <name type="scientific">Prevotella aff. ruminicola Tc2-24</name>
    <dbReference type="NCBI Taxonomy" id="81582"/>
    <lineage>
        <taxon>Bacteria</taxon>
        <taxon>Pseudomonadati</taxon>
        <taxon>Bacteroidota</taxon>
        <taxon>Bacteroidia</taxon>
        <taxon>Bacteroidales</taxon>
        <taxon>Prevotellaceae</taxon>
        <taxon>Prevotella</taxon>
    </lineage>
</organism>
<evidence type="ECO:0000313" key="2">
    <source>
        <dbReference type="Proteomes" id="UP000199373"/>
    </source>
</evidence>
<dbReference type="Proteomes" id="UP000199373">
    <property type="component" value="Unassembled WGS sequence"/>
</dbReference>
<proteinExistence type="predicted"/>
<dbReference type="EMBL" id="FOIQ01000005">
    <property type="protein sequence ID" value="SEW20092.1"/>
    <property type="molecule type" value="Genomic_DNA"/>
</dbReference>
<sequence length="34" mass="3666">MTGLFCIFLISIALVGLVNGYLNALDSAETVNRH</sequence>
<protein>
    <submittedName>
        <fullName evidence="1">Uncharacterized protein</fullName>
    </submittedName>
</protein>
<reference evidence="1 2" key="1">
    <citation type="submission" date="2016-10" db="EMBL/GenBank/DDBJ databases">
        <authorList>
            <person name="de Groot N.N."/>
        </authorList>
    </citation>
    <scope>NUCLEOTIDE SEQUENCE [LARGE SCALE GENOMIC DNA]</scope>
    <source>
        <strain evidence="1 2">TC2-24</strain>
    </source>
</reference>
<name>A0A1I0Q024_9BACT</name>
<evidence type="ECO:0000313" key="1">
    <source>
        <dbReference type="EMBL" id="SEW20092.1"/>
    </source>
</evidence>
<gene>
    <name evidence="1" type="ORF">SAMN04487850_2094</name>
</gene>
<keyword evidence="2" id="KW-1185">Reference proteome</keyword>
<accession>A0A1I0Q024</accession>
<dbReference type="AlphaFoldDB" id="A0A1I0Q024"/>